<dbReference type="GO" id="GO:0005829">
    <property type="term" value="C:cytosol"/>
    <property type="evidence" value="ECO:0007669"/>
    <property type="project" value="TreeGrafter"/>
</dbReference>
<protein>
    <recommendedName>
        <fullName evidence="1">Glycosyl hydrolase family 92 domain-containing protein</fullName>
    </recommendedName>
</protein>
<name>A0A397UT40_9GLOM</name>
<dbReference type="GO" id="GO:0030246">
    <property type="term" value="F:carbohydrate binding"/>
    <property type="evidence" value="ECO:0007669"/>
    <property type="project" value="InterPro"/>
</dbReference>
<dbReference type="AlphaFoldDB" id="A0A397UT40"/>
<dbReference type="Gene3D" id="1.20.1610.10">
    <property type="entry name" value="alpha-1,2-mannosidases domains"/>
    <property type="match status" value="1"/>
</dbReference>
<dbReference type="Pfam" id="PF07971">
    <property type="entry name" value="Glyco_hydro_92"/>
    <property type="match status" value="1"/>
</dbReference>
<sequence>MKVGFDTDDIKITGVGHYSGGWNKGSKYTVYFCSQFNKNASSFGTFWKSFINENATFLSLFDISFVTPAIGAVLGFDFDGQAFKSALEEIPNFDFEKTCELAANAWETELSKIRVNGEVGRYMPDGRSGMLNGITQDWTLVYEALLKDAKYDPCERGIFEGRMFLPYYKLLGYIPFPTYKTLSYAYVPCSKTIEYSTNDWSIALVAKSMFNRNNEYTMKDQLIIIYF</sequence>
<feature type="domain" description="Glycosyl hydrolase family 92" evidence="1">
    <location>
        <begin position="131"/>
        <end position="213"/>
    </location>
</feature>
<dbReference type="GO" id="GO:0006516">
    <property type="term" value="P:glycoprotein catabolic process"/>
    <property type="evidence" value="ECO:0007669"/>
    <property type="project" value="TreeGrafter"/>
</dbReference>
<dbReference type="PANTHER" id="PTHR12143">
    <property type="entry name" value="PEPTIDE N-GLYCANASE PNGASE -RELATED"/>
    <property type="match status" value="1"/>
</dbReference>
<dbReference type="InterPro" id="IPR050883">
    <property type="entry name" value="PNGase"/>
</dbReference>
<dbReference type="STRING" id="44941.A0A397UT40"/>
<proteinExistence type="predicted"/>
<evidence type="ECO:0000313" key="3">
    <source>
        <dbReference type="Proteomes" id="UP000266673"/>
    </source>
</evidence>
<organism evidence="2 3">
    <name type="scientific">Gigaspora rosea</name>
    <dbReference type="NCBI Taxonomy" id="44941"/>
    <lineage>
        <taxon>Eukaryota</taxon>
        <taxon>Fungi</taxon>
        <taxon>Fungi incertae sedis</taxon>
        <taxon>Mucoromycota</taxon>
        <taxon>Glomeromycotina</taxon>
        <taxon>Glomeromycetes</taxon>
        <taxon>Diversisporales</taxon>
        <taxon>Gigasporaceae</taxon>
        <taxon>Gigaspora</taxon>
    </lineage>
</organism>
<evidence type="ECO:0000313" key="2">
    <source>
        <dbReference type="EMBL" id="RIB13384.1"/>
    </source>
</evidence>
<gene>
    <name evidence="2" type="ORF">C2G38_2144571</name>
</gene>
<accession>A0A397UT40</accession>
<comment type="caution">
    <text evidence="2">The sequence shown here is derived from an EMBL/GenBank/DDBJ whole genome shotgun (WGS) entry which is preliminary data.</text>
</comment>
<dbReference type="EMBL" id="QKWP01000928">
    <property type="protein sequence ID" value="RIB13384.1"/>
    <property type="molecule type" value="Genomic_DNA"/>
</dbReference>
<dbReference type="PANTHER" id="PTHR12143:SF43">
    <property type="entry name" value="PUTATIVE-RELATED"/>
    <property type="match status" value="1"/>
</dbReference>
<dbReference type="OrthoDB" id="2422762at2759"/>
<dbReference type="InterPro" id="IPR014718">
    <property type="entry name" value="GH-type_carb-bd"/>
</dbReference>
<dbReference type="Proteomes" id="UP000266673">
    <property type="component" value="Unassembled WGS sequence"/>
</dbReference>
<dbReference type="GO" id="GO:0000224">
    <property type="term" value="F:peptide-N4-(N-acetyl-beta-glucosaminyl)asparagine amidase activity"/>
    <property type="evidence" value="ECO:0007669"/>
    <property type="project" value="TreeGrafter"/>
</dbReference>
<reference evidence="2 3" key="1">
    <citation type="submission" date="2018-06" db="EMBL/GenBank/DDBJ databases">
        <title>Comparative genomics reveals the genomic features of Rhizophagus irregularis, R. cerebriforme, R. diaphanum and Gigaspora rosea, and their symbiotic lifestyle signature.</title>
        <authorList>
            <person name="Morin E."/>
            <person name="San Clemente H."/>
            <person name="Chen E.C.H."/>
            <person name="De La Providencia I."/>
            <person name="Hainaut M."/>
            <person name="Kuo A."/>
            <person name="Kohler A."/>
            <person name="Murat C."/>
            <person name="Tang N."/>
            <person name="Roy S."/>
            <person name="Loubradou J."/>
            <person name="Henrissat B."/>
            <person name="Grigoriev I.V."/>
            <person name="Corradi N."/>
            <person name="Roux C."/>
            <person name="Martin F.M."/>
        </authorList>
    </citation>
    <scope>NUCLEOTIDE SEQUENCE [LARGE SCALE GENOMIC DNA]</scope>
    <source>
        <strain evidence="2 3">DAOM 194757</strain>
    </source>
</reference>
<dbReference type="Gene3D" id="2.70.98.10">
    <property type="match status" value="1"/>
</dbReference>
<keyword evidence="3" id="KW-1185">Reference proteome</keyword>
<evidence type="ECO:0000259" key="1">
    <source>
        <dbReference type="Pfam" id="PF07971"/>
    </source>
</evidence>
<dbReference type="InterPro" id="IPR012939">
    <property type="entry name" value="Glyco_hydro_92"/>
</dbReference>